<feature type="region of interest" description="Disordered" evidence="1">
    <location>
        <begin position="462"/>
        <end position="481"/>
    </location>
</feature>
<dbReference type="Proteomes" id="UP001307760">
    <property type="component" value="Unassembled WGS sequence"/>
</dbReference>
<organism evidence="3 4">
    <name type="scientific">Streptomyces bugieae</name>
    <dbReference type="NCBI Taxonomy" id="3098223"/>
    <lineage>
        <taxon>Bacteria</taxon>
        <taxon>Bacillati</taxon>
        <taxon>Actinomycetota</taxon>
        <taxon>Actinomycetes</taxon>
        <taxon>Kitasatosporales</taxon>
        <taxon>Streptomycetaceae</taxon>
        <taxon>Streptomyces</taxon>
    </lineage>
</organism>
<feature type="region of interest" description="Disordered" evidence="1">
    <location>
        <begin position="328"/>
        <end position="454"/>
    </location>
</feature>
<feature type="region of interest" description="Disordered" evidence="1">
    <location>
        <begin position="782"/>
        <end position="808"/>
    </location>
</feature>
<dbReference type="Gene3D" id="3.40.50.620">
    <property type="entry name" value="HUPs"/>
    <property type="match status" value="2"/>
</dbReference>
<dbReference type="Pfam" id="PF00733">
    <property type="entry name" value="Asn_synthase"/>
    <property type="match status" value="2"/>
</dbReference>
<dbReference type="InterPro" id="IPR052258">
    <property type="entry name" value="Diverse_Func_Domain-Protein"/>
</dbReference>
<dbReference type="PANTHER" id="PTHR37612">
    <property type="entry name" value="FIBROIN HEAVY CHAIN FIB-H LIKE PROTEIN"/>
    <property type="match status" value="1"/>
</dbReference>
<evidence type="ECO:0000313" key="4">
    <source>
        <dbReference type="Proteomes" id="UP001307760"/>
    </source>
</evidence>
<accession>A0ABU7NYP7</accession>
<evidence type="ECO:0000313" key="3">
    <source>
        <dbReference type="EMBL" id="MEE4423295.1"/>
    </source>
</evidence>
<dbReference type="RefSeq" id="WP_330823141.1">
    <property type="nucleotide sequence ID" value="NZ_JAZBJP010000024.1"/>
</dbReference>
<feature type="domain" description="Asparagine synthetase" evidence="2">
    <location>
        <begin position="282"/>
        <end position="335"/>
    </location>
</feature>
<name>A0ABU7NYP7_9ACTN</name>
<feature type="compositionally biased region" description="Basic and acidic residues" evidence="1">
    <location>
        <begin position="359"/>
        <end position="368"/>
    </location>
</feature>
<evidence type="ECO:0000256" key="1">
    <source>
        <dbReference type="SAM" id="MobiDB-lite"/>
    </source>
</evidence>
<feature type="region of interest" description="Disordered" evidence="1">
    <location>
        <begin position="233"/>
        <end position="285"/>
    </location>
</feature>
<dbReference type="SUPFAM" id="SSF52402">
    <property type="entry name" value="Adenine nucleotide alpha hydrolases-like"/>
    <property type="match status" value="1"/>
</dbReference>
<sequence length="808" mass="84978">MDRYPVDFLVFPDHPATDALRRQLPAGPPVQILRHPSGRPWIVGRWPADQILTAEAGPRRAVLLGTTSAHPDTLARLLHGPDGLDGIARRTRQLPGSYALLAAIGPDLRCQGDLATVHQLHHARIGGITVAGNRPQDLAALARSAATGGLPPGAPDTGLLDEESLALRLLFPFAPLPLTLRPLWRAVPAVPPGHHLTVDANGQPSVDRWWQPPEPDVPLERAAETVRQALSDAVAARTHRARRQNEQERINEQNGQNERIEQTDTGETTNGSAHGALGRPTLSADLSGGTDSTGLCFLAAQEDVRLITTSWVSRDPGNDDTMWSARSAAHLSAAERQREQAAGPGPGPGGDPRSVGDTAHGKGKEKGKGQGQGQVQGKNEGERSGAVAHRTNGAGTGGNGGGSRHSGGSGGRGRGGSGGGSGNRGGGRGRGSGSGRARGAGAGNGPASRSRPQAGEHLSLPYADAPTWYTPPHHPLHPTATDPAAPLALFREAARIAHQARLVAARGSRLHLVGVGGDELFSHRPAALNSLVRSDLRTAAQRAWTAHHLCRWKTSETLRTLLGGRPYPRWLAGSASRVTAGGDPRTCGADWEVLSSLPPWAHPDAVATVRRLLREAAAEAPEPFAPLRCQHDIVRAALRSGEIVRGALALTAPHGVAYEAPFLDNAVIDAALTLRLADRARAGVYKPLLTRALRGIVPEAVLGRGTKNEHSAEVHAGLRAHRGALSALCDDSLLAERGLIRPAVLRHHLTSLQPHPDALRALDPTLAAEYWLRALTPTHIPAPSRPTPALPSSPFPAPPLPAPAQGTP</sequence>
<dbReference type="InterPro" id="IPR001962">
    <property type="entry name" value="Asn_synthase"/>
</dbReference>
<dbReference type="InterPro" id="IPR014729">
    <property type="entry name" value="Rossmann-like_a/b/a_fold"/>
</dbReference>
<feature type="compositionally biased region" description="Pro residues" evidence="1">
    <location>
        <begin position="783"/>
        <end position="802"/>
    </location>
</feature>
<dbReference type="PANTHER" id="PTHR37612:SF20">
    <property type="entry name" value="PER-HEXAMER REPEAT PROTEIN 5-RELATED"/>
    <property type="match status" value="1"/>
</dbReference>
<evidence type="ECO:0000259" key="2">
    <source>
        <dbReference type="Pfam" id="PF00733"/>
    </source>
</evidence>
<protein>
    <submittedName>
        <fullName evidence="3">Asparagine synthase-related protein</fullName>
    </submittedName>
</protein>
<feature type="compositionally biased region" description="Gly residues" evidence="1">
    <location>
        <begin position="394"/>
        <end position="444"/>
    </location>
</feature>
<dbReference type="EMBL" id="JAZBJP010000024">
    <property type="protein sequence ID" value="MEE4423295.1"/>
    <property type="molecule type" value="Genomic_DNA"/>
</dbReference>
<feature type="domain" description="Asparagine synthetase" evidence="2">
    <location>
        <begin position="499"/>
        <end position="773"/>
    </location>
</feature>
<proteinExistence type="predicted"/>
<feature type="compositionally biased region" description="Polar residues" evidence="1">
    <location>
        <begin position="252"/>
        <end position="272"/>
    </location>
</feature>
<gene>
    <name evidence="3" type="ORF">V2J85_28680</name>
</gene>
<reference evidence="3 4" key="1">
    <citation type="submission" date="2023-12" db="EMBL/GenBank/DDBJ databases">
        <title>30 novel species of actinomycetes from the DSMZ collection.</title>
        <authorList>
            <person name="Nouioui I."/>
        </authorList>
    </citation>
    <scope>NUCLEOTIDE SEQUENCE [LARGE SCALE GENOMIC DNA]</scope>
    <source>
        <strain evidence="3 4">DSM 41528</strain>
    </source>
</reference>
<comment type="caution">
    <text evidence="3">The sequence shown here is derived from an EMBL/GenBank/DDBJ whole genome shotgun (WGS) entry which is preliminary data.</text>
</comment>
<keyword evidence="4" id="KW-1185">Reference proteome</keyword>